<keyword evidence="4" id="KW-0680">Restriction system</keyword>
<dbReference type="EC" id="2.1.1.37" evidence="7"/>
<dbReference type="Proteomes" id="UP000199137">
    <property type="component" value="Unassembled WGS sequence"/>
</dbReference>
<dbReference type="STRING" id="112413.SAMN05421854_12473"/>
<evidence type="ECO:0000256" key="6">
    <source>
        <dbReference type="RuleBase" id="RU000416"/>
    </source>
</evidence>
<dbReference type="Pfam" id="PF00145">
    <property type="entry name" value="DNA_methylase"/>
    <property type="match status" value="1"/>
</dbReference>
<dbReference type="PANTHER" id="PTHR10629:SF52">
    <property type="entry name" value="DNA (CYTOSINE-5)-METHYLTRANSFERASE 1"/>
    <property type="match status" value="1"/>
</dbReference>
<dbReference type="SUPFAM" id="SSF53335">
    <property type="entry name" value="S-adenosyl-L-methionine-dependent methyltransferases"/>
    <property type="match status" value="1"/>
</dbReference>
<evidence type="ECO:0000313" key="9">
    <source>
        <dbReference type="Proteomes" id="UP000199137"/>
    </source>
</evidence>
<comment type="catalytic activity">
    <reaction evidence="7">
        <text>a 2'-deoxycytidine in DNA + S-adenosyl-L-methionine = a 5-methyl-2'-deoxycytidine in DNA + S-adenosyl-L-homocysteine + H(+)</text>
        <dbReference type="Rhea" id="RHEA:13681"/>
        <dbReference type="Rhea" id="RHEA-COMP:11369"/>
        <dbReference type="Rhea" id="RHEA-COMP:11370"/>
        <dbReference type="ChEBI" id="CHEBI:15378"/>
        <dbReference type="ChEBI" id="CHEBI:57856"/>
        <dbReference type="ChEBI" id="CHEBI:59789"/>
        <dbReference type="ChEBI" id="CHEBI:85452"/>
        <dbReference type="ChEBI" id="CHEBI:85454"/>
        <dbReference type="EC" id="2.1.1.37"/>
    </reaction>
</comment>
<protein>
    <recommendedName>
        <fullName evidence="7">Cytosine-specific methyltransferase</fullName>
        <ecNumber evidence="7">2.1.1.37</ecNumber>
    </recommendedName>
</protein>
<reference evidence="8 9" key="1">
    <citation type="submission" date="2016-10" db="EMBL/GenBank/DDBJ databases">
        <authorList>
            <person name="de Groot N.N."/>
        </authorList>
    </citation>
    <scope>NUCLEOTIDE SEQUENCE [LARGE SCALE GENOMIC DNA]</scope>
    <source>
        <strain evidence="8 9">DSM 44637</strain>
    </source>
</reference>
<evidence type="ECO:0000256" key="7">
    <source>
        <dbReference type="RuleBase" id="RU000417"/>
    </source>
</evidence>
<dbReference type="PROSITE" id="PS00094">
    <property type="entry name" value="C5_MTASE_1"/>
    <property type="match status" value="1"/>
</dbReference>
<evidence type="ECO:0000256" key="1">
    <source>
        <dbReference type="ARBA" id="ARBA00022603"/>
    </source>
</evidence>
<feature type="active site" evidence="5">
    <location>
        <position position="90"/>
    </location>
</feature>
<comment type="similarity">
    <text evidence="5 6">Belongs to the class I-like SAM-binding methyltransferase superfamily. C5-methyltransferase family.</text>
</comment>
<evidence type="ECO:0000256" key="4">
    <source>
        <dbReference type="ARBA" id="ARBA00022747"/>
    </source>
</evidence>
<dbReference type="GO" id="GO:0003886">
    <property type="term" value="F:DNA (cytosine-5-)-methyltransferase activity"/>
    <property type="evidence" value="ECO:0007669"/>
    <property type="project" value="UniProtKB-EC"/>
</dbReference>
<dbReference type="GO" id="GO:0032259">
    <property type="term" value="P:methylation"/>
    <property type="evidence" value="ECO:0007669"/>
    <property type="project" value="UniProtKB-KW"/>
</dbReference>
<dbReference type="Gene3D" id="3.90.120.10">
    <property type="entry name" value="DNA Methylase, subunit A, domain 2"/>
    <property type="match status" value="1"/>
</dbReference>
<dbReference type="EMBL" id="FOWC01000024">
    <property type="protein sequence ID" value="SFQ77676.1"/>
    <property type="molecule type" value="Genomic_DNA"/>
</dbReference>
<keyword evidence="2 5" id="KW-0808">Transferase</keyword>
<keyword evidence="1 5" id="KW-0489">Methyltransferase</keyword>
<accession>A0A1I6B9R0</accession>
<dbReference type="GO" id="GO:0009307">
    <property type="term" value="P:DNA restriction-modification system"/>
    <property type="evidence" value="ECO:0007669"/>
    <property type="project" value="UniProtKB-KW"/>
</dbReference>
<name>A0A1I6B9R0_9PSEU</name>
<dbReference type="InterPro" id="IPR029063">
    <property type="entry name" value="SAM-dependent_MTases_sf"/>
</dbReference>
<dbReference type="NCBIfam" id="TIGR00675">
    <property type="entry name" value="dcm"/>
    <property type="match status" value="1"/>
</dbReference>
<evidence type="ECO:0000256" key="5">
    <source>
        <dbReference type="PROSITE-ProRule" id="PRU01016"/>
    </source>
</evidence>
<organism evidence="8 9">
    <name type="scientific">Amycolatopsis rubida</name>
    <dbReference type="NCBI Taxonomy" id="112413"/>
    <lineage>
        <taxon>Bacteria</taxon>
        <taxon>Bacillati</taxon>
        <taxon>Actinomycetota</taxon>
        <taxon>Actinomycetes</taxon>
        <taxon>Pseudonocardiales</taxon>
        <taxon>Pseudonocardiaceae</taxon>
        <taxon>Amycolatopsis</taxon>
    </lineage>
</organism>
<evidence type="ECO:0000256" key="3">
    <source>
        <dbReference type="ARBA" id="ARBA00022691"/>
    </source>
</evidence>
<dbReference type="InterPro" id="IPR001525">
    <property type="entry name" value="C5_MeTfrase"/>
</dbReference>
<dbReference type="Gene3D" id="3.40.50.150">
    <property type="entry name" value="Vaccinia Virus protein VP39"/>
    <property type="match status" value="1"/>
</dbReference>
<dbReference type="PRINTS" id="PR00105">
    <property type="entry name" value="C5METTRFRASE"/>
</dbReference>
<dbReference type="InterPro" id="IPR050390">
    <property type="entry name" value="C5-Methyltransferase"/>
</dbReference>
<dbReference type="PANTHER" id="PTHR10629">
    <property type="entry name" value="CYTOSINE-SPECIFIC METHYLTRANSFERASE"/>
    <property type="match status" value="1"/>
</dbReference>
<proteinExistence type="inferred from homology"/>
<gene>
    <name evidence="8" type="ORF">SAMN05421854_12473</name>
</gene>
<dbReference type="AlphaFoldDB" id="A0A1I6B9R0"/>
<evidence type="ECO:0000256" key="2">
    <source>
        <dbReference type="ARBA" id="ARBA00022679"/>
    </source>
</evidence>
<keyword evidence="3 5" id="KW-0949">S-adenosyl-L-methionine</keyword>
<evidence type="ECO:0000313" key="8">
    <source>
        <dbReference type="EMBL" id="SFQ77676.1"/>
    </source>
</evidence>
<dbReference type="InterPro" id="IPR018117">
    <property type="entry name" value="C5_DNA_meth_AS"/>
</dbReference>
<dbReference type="PROSITE" id="PS51679">
    <property type="entry name" value="SAM_MT_C5"/>
    <property type="match status" value="1"/>
</dbReference>
<sequence>MTPLRAVSLFSGCGGFCEGVRLGGFDVHAAVELDRYAVETYRHNFPEVPLFHGDVCDFLNDGSVGWRRERPRFLHVKQTPTDLVFGGPPCQGFSQIGPRAVDDPRNTLYQEFVRVLAVLQPKVFLMENVPNMLALAGGRFKDEVLAALSNVGYSNAGVALVYASDYGVAQLRRRAIFFGVSDKYDLGMDARDFLVKSLEAERVPTPSVGKVLQDLPEGVSEDDGPLPYPSGRRVTKPGREYRLDRDGNWYSSELKLAALGGLSVQLYNHHTKSMMDRRRELIQGLKAGANGRTLSPGVWSGARAEKWRRLDPEKPSHTILAQMHRDMSEWVHPWLHRWITVREAARLQSFHDGFVFKSSEWQMLKQVGNAVPPLMARALAVVAAAAISRLTSGREELNRNGRRRTLRDGRPGAR</sequence>